<sequence length="176" mass="20117">MHKHRTIWPPLFITHDHHPPTHIIATIQRPATPPPSTNTITTNQHPAAPPPTYDRRSSHYRHSTPTTTHPAITILPLHHRHHHLKSPPSFLNSQLPPAHHHSPYNNHLTACHLSTFSVIANHQYSHHDDHPYPTTTCPRIHHTPQLPNSSQIYYRHQQNRPDLVEVHPTVVDKGGA</sequence>
<evidence type="ECO:0000256" key="1">
    <source>
        <dbReference type="SAM" id="MobiDB-lite"/>
    </source>
</evidence>
<dbReference type="AlphaFoldDB" id="A0AAW1KAY3"/>
<keyword evidence="3" id="KW-1185">Reference proteome</keyword>
<accession>A0AAW1KAY3</accession>
<dbReference type="Proteomes" id="UP001443914">
    <property type="component" value="Unassembled WGS sequence"/>
</dbReference>
<organism evidence="2 3">
    <name type="scientific">Saponaria officinalis</name>
    <name type="common">Common soapwort</name>
    <name type="synonym">Lychnis saponaria</name>
    <dbReference type="NCBI Taxonomy" id="3572"/>
    <lineage>
        <taxon>Eukaryota</taxon>
        <taxon>Viridiplantae</taxon>
        <taxon>Streptophyta</taxon>
        <taxon>Embryophyta</taxon>
        <taxon>Tracheophyta</taxon>
        <taxon>Spermatophyta</taxon>
        <taxon>Magnoliopsida</taxon>
        <taxon>eudicotyledons</taxon>
        <taxon>Gunneridae</taxon>
        <taxon>Pentapetalae</taxon>
        <taxon>Caryophyllales</taxon>
        <taxon>Caryophyllaceae</taxon>
        <taxon>Caryophylleae</taxon>
        <taxon>Saponaria</taxon>
    </lineage>
</organism>
<evidence type="ECO:0000313" key="2">
    <source>
        <dbReference type="EMBL" id="KAK9714425.1"/>
    </source>
</evidence>
<comment type="caution">
    <text evidence="2">The sequence shown here is derived from an EMBL/GenBank/DDBJ whole genome shotgun (WGS) entry which is preliminary data.</text>
</comment>
<name>A0AAW1KAY3_SAPOF</name>
<proteinExistence type="predicted"/>
<feature type="region of interest" description="Disordered" evidence="1">
    <location>
        <begin position="30"/>
        <end position="66"/>
    </location>
</feature>
<protein>
    <submittedName>
        <fullName evidence="2">Uncharacterized protein</fullName>
    </submittedName>
</protein>
<gene>
    <name evidence="2" type="ORF">RND81_06G093200</name>
</gene>
<dbReference type="EMBL" id="JBDFQZ010000006">
    <property type="protein sequence ID" value="KAK9714425.1"/>
    <property type="molecule type" value="Genomic_DNA"/>
</dbReference>
<reference evidence="2" key="1">
    <citation type="submission" date="2024-03" db="EMBL/GenBank/DDBJ databases">
        <title>WGS assembly of Saponaria officinalis var. Norfolk2.</title>
        <authorList>
            <person name="Jenkins J."/>
            <person name="Shu S."/>
            <person name="Grimwood J."/>
            <person name="Barry K."/>
            <person name="Goodstein D."/>
            <person name="Schmutz J."/>
            <person name="Leebens-Mack J."/>
            <person name="Osbourn A."/>
        </authorList>
    </citation>
    <scope>NUCLEOTIDE SEQUENCE [LARGE SCALE GENOMIC DNA]</scope>
    <source>
        <strain evidence="2">JIC</strain>
    </source>
</reference>
<evidence type="ECO:0000313" key="3">
    <source>
        <dbReference type="Proteomes" id="UP001443914"/>
    </source>
</evidence>